<evidence type="ECO:0000313" key="1">
    <source>
        <dbReference type="EMBL" id="MFD1196555.1"/>
    </source>
</evidence>
<sequence>MQRLYRFLVEKNPDAARRAASAIRDRRSIFRERRRTAWCPERGGLV</sequence>
<reference evidence="2" key="1">
    <citation type="journal article" date="2019" name="Int. J. Syst. Evol. Microbiol.">
        <title>The Global Catalogue of Microorganisms (GCM) 10K type strain sequencing project: providing services to taxonomists for standard genome sequencing and annotation.</title>
        <authorList>
            <consortium name="The Broad Institute Genomics Platform"/>
            <consortium name="The Broad Institute Genome Sequencing Center for Infectious Disease"/>
            <person name="Wu L."/>
            <person name="Ma J."/>
        </authorList>
    </citation>
    <scope>NUCLEOTIDE SEQUENCE [LARGE SCALE GENOMIC DNA]</scope>
    <source>
        <strain evidence="2">CCUG 55328</strain>
    </source>
</reference>
<keyword evidence="2" id="KW-1185">Reference proteome</keyword>
<dbReference type="EMBL" id="JBHTKR010000008">
    <property type="protein sequence ID" value="MFD1196555.1"/>
    <property type="molecule type" value="Genomic_DNA"/>
</dbReference>
<name>A0ABW3TIQ1_9RHOB</name>
<organism evidence="1 2">
    <name type="scientific">Seohaeicola saemankumensis</name>
    <dbReference type="NCBI Taxonomy" id="481181"/>
    <lineage>
        <taxon>Bacteria</taxon>
        <taxon>Pseudomonadati</taxon>
        <taxon>Pseudomonadota</taxon>
        <taxon>Alphaproteobacteria</taxon>
        <taxon>Rhodobacterales</taxon>
        <taxon>Roseobacteraceae</taxon>
        <taxon>Seohaeicola</taxon>
    </lineage>
</organism>
<accession>A0ABW3TIQ1</accession>
<evidence type="ECO:0000313" key="2">
    <source>
        <dbReference type="Proteomes" id="UP001597151"/>
    </source>
</evidence>
<dbReference type="RefSeq" id="WP_380794813.1">
    <property type="nucleotide sequence ID" value="NZ_JBHTKR010000008.1"/>
</dbReference>
<proteinExistence type="predicted"/>
<gene>
    <name evidence="1" type="ORF">ACFQ3C_17955</name>
</gene>
<dbReference type="Proteomes" id="UP001597151">
    <property type="component" value="Unassembled WGS sequence"/>
</dbReference>
<comment type="caution">
    <text evidence="1">The sequence shown here is derived from an EMBL/GenBank/DDBJ whole genome shotgun (WGS) entry which is preliminary data.</text>
</comment>
<protein>
    <submittedName>
        <fullName evidence="1">Uncharacterized protein</fullName>
    </submittedName>
</protein>